<dbReference type="InterPro" id="IPR036640">
    <property type="entry name" value="ABC1_TM_sf"/>
</dbReference>
<reference evidence="11 12" key="1">
    <citation type="submission" date="2016-11" db="EMBL/GenBank/DDBJ databases">
        <authorList>
            <person name="Jaros S."/>
            <person name="Januszkiewicz K."/>
            <person name="Wedrychowicz H."/>
        </authorList>
    </citation>
    <scope>NUCLEOTIDE SEQUENCE [LARGE SCALE GENOMIC DNA]</scope>
    <source>
        <strain evidence="11 12">DSM 15692</strain>
    </source>
</reference>
<dbReference type="InterPro" id="IPR003439">
    <property type="entry name" value="ABC_transporter-like_ATP-bd"/>
</dbReference>
<dbReference type="InterPro" id="IPR003593">
    <property type="entry name" value="AAA+_ATPase"/>
</dbReference>
<evidence type="ECO:0000256" key="7">
    <source>
        <dbReference type="ARBA" id="ARBA00023136"/>
    </source>
</evidence>
<gene>
    <name evidence="11" type="ORF">SAMN02745249_01630</name>
</gene>
<dbReference type="GO" id="GO:0005524">
    <property type="term" value="F:ATP binding"/>
    <property type="evidence" value="ECO:0007669"/>
    <property type="project" value="UniProtKB-KW"/>
</dbReference>
<dbReference type="InterPro" id="IPR017871">
    <property type="entry name" value="ABC_transporter-like_CS"/>
</dbReference>
<feature type="transmembrane region" description="Helical" evidence="8">
    <location>
        <begin position="12"/>
        <end position="33"/>
    </location>
</feature>
<evidence type="ECO:0000256" key="6">
    <source>
        <dbReference type="ARBA" id="ARBA00022989"/>
    </source>
</evidence>
<evidence type="ECO:0000256" key="5">
    <source>
        <dbReference type="ARBA" id="ARBA00022840"/>
    </source>
</evidence>
<dbReference type="InterPro" id="IPR011527">
    <property type="entry name" value="ABC1_TM_dom"/>
</dbReference>
<dbReference type="CDD" id="cd18549">
    <property type="entry name" value="ABC_6TM_YwjA_like"/>
    <property type="match status" value="1"/>
</dbReference>
<dbReference type="InterPro" id="IPR027417">
    <property type="entry name" value="P-loop_NTPase"/>
</dbReference>
<feature type="transmembrane region" description="Helical" evidence="8">
    <location>
        <begin position="53"/>
        <end position="75"/>
    </location>
</feature>
<dbReference type="PROSITE" id="PS50929">
    <property type="entry name" value="ABC_TM1F"/>
    <property type="match status" value="1"/>
</dbReference>
<protein>
    <submittedName>
        <fullName evidence="11">ATP-binding cassette, subfamily B</fullName>
    </submittedName>
</protein>
<evidence type="ECO:0000256" key="1">
    <source>
        <dbReference type="ARBA" id="ARBA00004651"/>
    </source>
</evidence>
<dbReference type="OrthoDB" id="9770415at2"/>
<feature type="domain" description="ABC transmembrane type-1" evidence="10">
    <location>
        <begin position="17"/>
        <end position="299"/>
    </location>
</feature>
<dbReference type="PANTHER" id="PTHR43394:SF1">
    <property type="entry name" value="ATP-BINDING CASSETTE SUB-FAMILY B MEMBER 10, MITOCHONDRIAL"/>
    <property type="match status" value="1"/>
</dbReference>
<evidence type="ECO:0000256" key="3">
    <source>
        <dbReference type="ARBA" id="ARBA00022692"/>
    </source>
</evidence>
<proteinExistence type="predicted"/>
<dbReference type="SMART" id="SM00382">
    <property type="entry name" value="AAA"/>
    <property type="match status" value="1"/>
</dbReference>
<keyword evidence="2" id="KW-0813">Transport</keyword>
<dbReference type="GO" id="GO:0005886">
    <property type="term" value="C:plasma membrane"/>
    <property type="evidence" value="ECO:0007669"/>
    <property type="project" value="UniProtKB-SubCell"/>
</dbReference>
<dbReference type="Gene3D" id="3.40.50.300">
    <property type="entry name" value="P-loop containing nucleotide triphosphate hydrolases"/>
    <property type="match status" value="1"/>
</dbReference>
<dbReference type="GO" id="GO:0015421">
    <property type="term" value="F:ABC-type oligopeptide transporter activity"/>
    <property type="evidence" value="ECO:0007669"/>
    <property type="project" value="TreeGrafter"/>
</dbReference>
<dbReference type="Proteomes" id="UP000184128">
    <property type="component" value="Unassembled WGS sequence"/>
</dbReference>
<evidence type="ECO:0000259" key="9">
    <source>
        <dbReference type="PROSITE" id="PS50893"/>
    </source>
</evidence>
<evidence type="ECO:0000259" key="10">
    <source>
        <dbReference type="PROSITE" id="PS50929"/>
    </source>
</evidence>
<dbReference type="Pfam" id="PF00664">
    <property type="entry name" value="ABC_membrane"/>
    <property type="match status" value="1"/>
</dbReference>
<dbReference type="SUPFAM" id="SSF52540">
    <property type="entry name" value="P-loop containing nucleoside triphosphate hydrolases"/>
    <property type="match status" value="1"/>
</dbReference>
<keyword evidence="12" id="KW-1185">Reference proteome</keyword>
<organism evidence="11 12">
    <name type="scientific">Atopostipes suicloacalis DSM 15692</name>
    <dbReference type="NCBI Taxonomy" id="1121025"/>
    <lineage>
        <taxon>Bacteria</taxon>
        <taxon>Bacillati</taxon>
        <taxon>Bacillota</taxon>
        <taxon>Bacilli</taxon>
        <taxon>Lactobacillales</taxon>
        <taxon>Carnobacteriaceae</taxon>
        <taxon>Atopostipes</taxon>
    </lineage>
</organism>
<evidence type="ECO:0000256" key="8">
    <source>
        <dbReference type="SAM" id="Phobius"/>
    </source>
</evidence>
<dbReference type="EMBL" id="FQUF01000026">
    <property type="protein sequence ID" value="SHF01578.1"/>
    <property type="molecule type" value="Genomic_DNA"/>
</dbReference>
<dbReference type="AlphaFoldDB" id="A0A1M4Y788"/>
<accession>A0A1M4Y788</accession>
<keyword evidence="6 8" id="KW-1133">Transmembrane helix</keyword>
<name>A0A1M4Y788_9LACT</name>
<feature type="transmembrane region" description="Helical" evidence="8">
    <location>
        <begin position="156"/>
        <end position="174"/>
    </location>
</feature>
<keyword evidence="5 11" id="KW-0067">ATP-binding</keyword>
<dbReference type="InterPro" id="IPR039421">
    <property type="entry name" value="Type_1_exporter"/>
</dbReference>
<evidence type="ECO:0000256" key="4">
    <source>
        <dbReference type="ARBA" id="ARBA00022741"/>
    </source>
</evidence>
<evidence type="ECO:0000313" key="11">
    <source>
        <dbReference type="EMBL" id="SHF01578.1"/>
    </source>
</evidence>
<dbReference type="Pfam" id="PF00005">
    <property type="entry name" value="ABC_tran"/>
    <property type="match status" value="1"/>
</dbReference>
<dbReference type="RefSeq" id="WP_073298361.1">
    <property type="nucleotide sequence ID" value="NZ_FQUF01000026.1"/>
</dbReference>
<dbReference type="GO" id="GO:0016887">
    <property type="term" value="F:ATP hydrolysis activity"/>
    <property type="evidence" value="ECO:0007669"/>
    <property type="project" value="InterPro"/>
</dbReference>
<dbReference type="FunFam" id="3.40.50.300:FF:000287">
    <property type="entry name" value="Multidrug ABC transporter ATP-binding protein"/>
    <property type="match status" value="1"/>
</dbReference>
<dbReference type="SUPFAM" id="SSF90123">
    <property type="entry name" value="ABC transporter transmembrane region"/>
    <property type="match status" value="1"/>
</dbReference>
<feature type="transmembrane region" description="Helical" evidence="8">
    <location>
        <begin position="243"/>
        <end position="262"/>
    </location>
</feature>
<keyword evidence="7 8" id="KW-0472">Membrane</keyword>
<feature type="domain" description="ABC transporter" evidence="9">
    <location>
        <begin position="333"/>
        <end position="567"/>
    </location>
</feature>
<sequence>MIKKFFSYYKPYKKLFIIDFSCAVFAAILELIFPVAVNKVIDQILPNGSLKTILMVSVVLFALYVLSMSLNYIVVTLGHRLGINIETDMRRELYEHYQEQSYAYFDNTKIGELMSRITTELFEVSELAHHGPEDIFITIMTLVGAFLLMYNTHAQLAIITILLIPLLAILLSVFNKRMVQVNQRIYSTLSSFNSGIQNALSGIRVVKAFANEDFEKNNFEKLIQGYRDTKIEFYQTMGLSSSFNYILMRLINLFAFLAGSFFTIKGELSMGDFVGFILLSNVFIRPIEKINTMLEQYPKGYAGFKRFQEELMIHPDIEDSENAIEAPDFKGYIEYEDVSFAYEEDKEVLDKINLSIKPGETVAFVGPSGVGKTTMVNLLPRFYEVTGGSISIDGIDIRDVTMKSLRKQIGVVQQDVFLFGGTVRDNVLYGKLDATNDEVEAAIDASQLREVVSDLPQGLDTQIGERGVRLSGGQKQRLSIARIFLKNPSILILDEATSALDTETEYYIQQGLNKLSQGRTTLIIAHRLATIKDADRILVVGEEGIKEDGSHEELLALNGHYAELYNAQFGD</sequence>
<dbReference type="STRING" id="1121025.SAMN02745249_01630"/>
<dbReference type="PANTHER" id="PTHR43394">
    <property type="entry name" value="ATP-DEPENDENT PERMEASE MDL1, MITOCHONDRIAL"/>
    <property type="match status" value="1"/>
</dbReference>
<keyword evidence="3 8" id="KW-0812">Transmembrane</keyword>
<evidence type="ECO:0000256" key="2">
    <source>
        <dbReference type="ARBA" id="ARBA00022448"/>
    </source>
</evidence>
<dbReference type="PROSITE" id="PS00211">
    <property type="entry name" value="ABC_TRANSPORTER_1"/>
    <property type="match status" value="1"/>
</dbReference>
<keyword evidence="4" id="KW-0547">Nucleotide-binding</keyword>
<dbReference type="Gene3D" id="1.20.1560.10">
    <property type="entry name" value="ABC transporter type 1, transmembrane domain"/>
    <property type="match status" value="1"/>
</dbReference>
<dbReference type="PROSITE" id="PS50893">
    <property type="entry name" value="ABC_TRANSPORTER_2"/>
    <property type="match status" value="1"/>
</dbReference>
<evidence type="ECO:0000313" key="12">
    <source>
        <dbReference type="Proteomes" id="UP000184128"/>
    </source>
</evidence>
<comment type="subcellular location">
    <subcellularLocation>
        <location evidence="1">Cell membrane</location>
        <topology evidence="1">Multi-pass membrane protein</topology>
    </subcellularLocation>
</comment>